<evidence type="ECO:0000313" key="4">
    <source>
        <dbReference type="Proteomes" id="UP000005824"/>
    </source>
</evidence>
<organism evidence="3 4">
    <name type="scientific">Chthoniobacter flavus Ellin428</name>
    <dbReference type="NCBI Taxonomy" id="497964"/>
    <lineage>
        <taxon>Bacteria</taxon>
        <taxon>Pseudomonadati</taxon>
        <taxon>Verrucomicrobiota</taxon>
        <taxon>Spartobacteria</taxon>
        <taxon>Chthoniobacterales</taxon>
        <taxon>Chthoniobacteraceae</taxon>
        <taxon>Chthoniobacter</taxon>
    </lineage>
</organism>
<dbReference type="RefSeq" id="WP_006983765.1">
    <property type="nucleotide sequence ID" value="NZ_ABVL01000042.1"/>
</dbReference>
<dbReference type="InterPro" id="IPR011008">
    <property type="entry name" value="Dimeric_a/b-barrel"/>
</dbReference>
<keyword evidence="4" id="KW-1185">Reference proteome</keyword>
<name>B4DC07_9BACT</name>
<dbReference type="eggNOG" id="COG3795">
    <property type="taxonomic scope" value="Bacteria"/>
</dbReference>
<dbReference type="InParanoid" id="B4DC07"/>
<dbReference type="STRING" id="497964.CfE428DRAFT_6448"/>
<dbReference type="SUPFAM" id="SSF54909">
    <property type="entry name" value="Dimeric alpha+beta barrel"/>
    <property type="match status" value="1"/>
</dbReference>
<evidence type="ECO:0000259" key="2">
    <source>
        <dbReference type="Pfam" id="PF03795"/>
    </source>
</evidence>
<evidence type="ECO:0000256" key="1">
    <source>
        <dbReference type="ARBA" id="ARBA00007689"/>
    </source>
</evidence>
<gene>
    <name evidence="3" type="ORF">CfE428DRAFT_6448</name>
</gene>
<comment type="caution">
    <text evidence="3">The sequence shown here is derived from an EMBL/GenBank/DDBJ whole genome shotgun (WGS) entry which is preliminary data.</text>
</comment>
<dbReference type="EMBL" id="ABVL01000042">
    <property type="protein sequence ID" value="EDY16054.1"/>
    <property type="molecule type" value="Genomic_DNA"/>
</dbReference>
<dbReference type="Pfam" id="PF03795">
    <property type="entry name" value="YCII"/>
    <property type="match status" value="1"/>
</dbReference>
<feature type="domain" description="YCII-related" evidence="2">
    <location>
        <begin position="24"/>
        <end position="118"/>
    </location>
</feature>
<dbReference type="PANTHER" id="PTHR35174">
    <property type="entry name" value="BLL7171 PROTEIN-RELATED"/>
    <property type="match status" value="1"/>
</dbReference>
<dbReference type="AlphaFoldDB" id="B4DC07"/>
<protein>
    <submittedName>
        <fullName evidence="3">DGPFAETKE family protein</fullName>
    </submittedName>
</protein>
<accession>B4DC07</accession>
<comment type="similarity">
    <text evidence="1">Belongs to the YciI family.</text>
</comment>
<proteinExistence type="inferred from homology"/>
<reference evidence="3 4" key="1">
    <citation type="journal article" date="2011" name="J. Bacteriol.">
        <title>Genome sequence of Chthoniobacter flavus Ellin428, an aerobic heterotrophic soil bacterium.</title>
        <authorList>
            <person name="Kant R."/>
            <person name="van Passel M.W."/>
            <person name="Palva A."/>
            <person name="Lucas S."/>
            <person name="Lapidus A."/>
            <person name="Glavina Del Rio T."/>
            <person name="Dalin E."/>
            <person name="Tice H."/>
            <person name="Bruce D."/>
            <person name="Goodwin L."/>
            <person name="Pitluck S."/>
            <person name="Larimer F.W."/>
            <person name="Land M.L."/>
            <person name="Hauser L."/>
            <person name="Sangwan P."/>
            <person name="de Vos W.M."/>
            <person name="Janssen P.H."/>
            <person name="Smidt H."/>
        </authorList>
    </citation>
    <scope>NUCLEOTIDE SEQUENCE [LARGE SCALE GENOMIC DNA]</scope>
    <source>
        <strain evidence="3 4">Ellin428</strain>
    </source>
</reference>
<dbReference type="InterPro" id="IPR005545">
    <property type="entry name" value="YCII"/>
</dbReference>
<dbReference type="Proteomes" id="UP000005824">
    <property type="component" value="Unassembled WGS sequence"/>
</dbReference>
<dbReference type="Gene3D" id="3.30.70.1060">
    <property type="entry name" value="Dimeric alpha+beta barrel"/>
    <property type="match status" value="1"/>
</dbReference>
<evidence type="ECO:0000313" key="3">
    <source>
        <dbReference type="EMBL" id="EDY16054.1"/>
    </source>
</evidence>
<sequence length="140" mass="15595">MSLDLENPPQVTGYLLLFRNTQWYDAEYSREDLQQIIDSVTAWFARLENEGKFVTGQPLNERAAIISGENGRSVTDGPFAEAKEAIGGYVVLNVNSMEEAIEVARTNPMLKYGLTTEVRELASSCAGMYRARQRLAEAVV</sequence>